<dbReference type="Pfam" id="PF19254">
    <property type="entry name" value="DUF5901"/>
    <property type="match status" value="1"/>
</dbReference>
<accession>A0AAU7YNK3</accession>
<reference evidence="3" key="1">
    <citation type="submission" date="2024-06" db="EMBL/GenBank/DDBJ databases">
        <title>Evidence of context-dependent and transient costs of resisting viral infection in isolates of the marine microalga Micromonas sp. (class Mamiellophyceae).</title>
        <authorList>
            <person name="Bedi de Silva A."/>
            <person name="Schvarcz C.R."/>
            <person name="Steward G.R."/>
            <person name="Edwards K.F."/>
        </authorList>
    </citation>
    <scope>NUCLEOTIDE SEQUENCE</scope>
    <source>
        <strain evidence="3">McV-KB2</strain>
    </source>
</reference>
<organism evidence="3">
    <name type="scientific">Micromonas commoda virus</name>
    <dbReference type="NCBI Taxonomy" id="3057169"/>
    <lineage>
        <taxon>Viruses</taxon>
        <taxon>Varidnaviria</taxon>
        <taxon>Bamfordvirae</taxon>
        <taxon>Nucleocytoviricota</taxon>
        <taxon>Megaviricetes</taxon>
        <taxon>Algavirales</taxon>
        <taxon>Phycodnaviridae</taxon>
    </lineage>
</organism>
<evidence type="ECO:0000259" key="2">
    <source>
        <dbReference type="Pfam" id="PF19254"/>
    </source>
</evidence>
<evidence type="ECO:0000256" key="1">
    <source>
        <dbReference type="SAM" id="Phobius"/>
    </source>
</evidence>
<evidence type="ECO:0000313" key="3">
    <source>
        <dbReference type="EMBL" id="XCA47517.1"/>
    </source>
</evidence>
<dbReference type="EMBL" id="PP911589">
    <property type="protein sequence ID" value="XCA47517.1"/>
    <property type="molecule type" value="Genomic_DNA"/>
</dbReference>
<keyword evidence="1" id="KW-0812">Transmembrane</keyword>
<feature type="transmembrane region" description="Helical" evidence="1">
    <location>
        <begin position="293"/>
        <end position="312"/>
    </location>
</feature>
<name>A0AAU7YNK3_9PHYC</name>
<keyword evidence="1" id="KW-1133">Transmembrane helix</keyword>
<protein>
    <recommendedName>
        <fullName evidence="2">DUF5901 domain-containing protein</fullName>
    </recommendedName>
</protein>
<sequence>MSVHTLDIDSGERDPIAYPNPGDYVVELKNPIYNVSKISLVSARIHASQLLINDRNNTFSVNGTTVTLPNENYSGNEIASELLTQFQATSVPISTVTYDKSKNDLSFSGYAPFTFEFYGGENGFASGVEGLTTPHDILGLPASNVSSVNNTLGTGSLHLQGPDALILKISSGSEQLNKTVYSDTPFYTGRILMAGDVINYSGIDDTVEHNFDSGTQNISKLRIQFFYSSNNRLIPYDFRNANHVLKLSIVGTTDKLSRVPMVKKGTELQNEERTEGYRLPPNIQGKVDDLNKWNAFIYIFLIVLTGCFFMVFTKPRRLSE</sequence>
<keyword evidence="1" id="KW-0472">Membrane</keyword>
<feature type="domain" description="DUF5901" evidence="2">
    <location>
        <begin position="8"/>
        <end position="65"/>
    </location>
</feature>
<proteinExistence type="predicted"/>
<dbReference type="InterPro" id="IPR045420">
    <property type="entry name" value="DUF5901"/>
</dbReference>